<dbReference type="SUPFAM" id="SSF46785">
    <property type="entry name" value="Winged helix' DNA-binding domain"/>
    <property type="match status" value="1"/>
</dbReference>
<keyword evidence="2" id="KW-0238">DNA-binding</keyword>
<dbReference type="InterPro" id="IPR036390">
    <property type="entry name" value="WH_DNA-bd_sf"/>
</dbReference>
<evidence type="ECO:0000259" key="4">
    <source>
        <dbReference type="PROSITE" id="PS50987"/>
    </source>
</evidence>
<dbReference type="CDD" id="cd00090">
    <property type="entry name" value="HTH_ARSR"/>
    <property type="match status" value="1"/>
</dbReference>
<dbReference type="InterPro" id="IPR051011">
    <property type="entry name" value="Metal_resp_trans_reg"/>
</dbReference>
<dbReference type="SMART" id="SM00418">
    <property type="entry name" value="HTH_ARSR"/>
    <property type="match status" value="1"/>
</dbReference>
<dbReference type="PROSITE" id="PS50987">
    <property type="entry name" value="HTH_ARSR_2"/>
    <property type="match status" value="1"/>
</dbReference>
<evidence type="ECO:0000256" key="2">
    <source>
        <dbReference type="ARBA" id="ARBA00023125"/>
    </source>
</evidence>
<dbReference type="Gene3D" id="1.10.10.10">
    <property type="entry name" value="Winged helix-like DNA-binding domain superfamily/Winged helix DNA-binding domain"/>
    <property type="match status" value="1"/>
</dbReference>
<dbReference type="InterPro" id="IPR036388">
    <property type="entry name" value="WH-like_DNA-bd_sf"/>
</dbReference>
<dbReference type="InterPro" id="IPR001845">
    <property type="entry name" value="HTH_ArsR_DNA-bd_dom"/>
</dbReference>
<keyword evidence="1" id="KW-0805">Transcription regulation</keyword>
<gene>
    <name evidence="5" type="primary">kmtR</name>
    <name evidence="5" type="ORF">MHIP_52390</name>
</gene>
<proteinExistence type="predicted"/>
<evidence type="ECO:0000256" key="1">
    <source>
        <dbReference type="ARBA" id="ARBA00023015"/>
    </source>
</evidence>
<dbReference type="Pfam" id="PF01022">
    <property type="entry name" value="HTH_5"/>
    <property type="match status" value="1"/>
</dbReference>
<evidence type="ECO:0000313" key="5">
    <source>
        <dbReference type="EMBL" id="GFH04756.1"/>
    </source>
</evidence>
<name>A0A7I9ZVI8_9MYCO</name>
<dbReference type="Proteomes" id="UP000465304">
    <property type="component" value="Unassembled WGS sequence"/>
</dbReference>
<dbReference type="AlphaFoldDB" id="A0A7I9ZVI8"/>
<dbReference type="PRINTS" id="PR00778">
    <property type="entry name" value="HTHARSR"/>
</dbReference>
<sequence>MVRLPGTPHLSYYLRMNADKGVCGRRLPDDQVNLVVEVFRMLADATRVQVLWALASREMSVNDLATHIGKPAPSVSQHLAKLRMARLVRTRREGTTIIYNLDNDHIRQLVTDAVFNAEHAGSEVPAHHRGAAEIAALHPEGTTAPSARATQAARGT</sequence>
<protein>
    <submittedName>
        <fullName evidence="5">HTH-type transcriptional regulator KmtR</fullName>
    </submittedName>
</protein>
<dbReference type="PANTHER" id="PTHR43132:SF8">
    <property type="entry name" value="HTH-TYPE TRANSCRIPTIONAL REGULATOR KMTR"/>
    <property type="match status" value="1"/>
</dbReference>
<accession>A0A7I9ZVI8</accession>
<dbReference type="InterPro" id="IPR011991">
    <property type="entry name" value="ArsR-like_HTH"/>
</dbReference>
<dbReference type="PANTHER" id="PTHR43132">
    <property type="entry name" value="ARSENICAL RESISTANCE OPERON REPRESSOR ARSR-RELATED"/>
    <property type="match status" value="1"/>
</dbReference>
<comment type="caution">
    <text evidence="5">The sequence shown here is derived from an EMBL/GenBank/DDBJ whole genome shotgun (WGS) entry which is preliminary data.</text>
</comment>
<evidence type="ECO:0000256" key="3">
    <source>
        <dbReference type="ARBA" id="ARBA00023163"/>
    </source>
</evidence>
<dbReference type="GO" id="GO:0003677">
    <property type="term" value="F:DNA binding"/>
    <property type="evidence" value="ECO:0007669"/>
    <property type="project" value="UniProtKB-KW"/>
</dbReference>
<dbReference type="EMBL" id="BLLB01000002">
    <property type="protein sequence ID" value="GFH04756.1"/>
    <property type="molecule type" value="Genomic_DNA"/>
</dbReference>
<reference evidence="5 6" key="1">
    <citation type="journal article" date="2019" name="Emerg. Microbes Infect.">
        <title>Comprehensive subspecies identification of 175 nontuberculous mycobacteria species based on 7547 genomic profiles.</title>
        <authorList>
            <person name="Matsumoto Y."/>
            <person name="Kinjo T."/>
            <person name="Motooka D."/>
            <person name="Nabeya D."/>
            <person name="Jung N."/>
            <person name="Uechi K."/>
            <person name="Horii T."/>
            <person name="Iida T."/>
            <person name="Fujita J."/>
            <person name="Nakamura S."/>
        </authorList>
    </citation>
    <scope>NUCLEOTIDE SEQUENCE [LARGE SCALE GENOMIC DNA]</scope>
    <source>
        <strain evidence="5 6">JCM 30996</strain>
    </source>
</reference>
<feature type="domain" description="HTH arsR-type" evidence="4">
    <location>
        <begin position="27"/>
        <end position="121"/>
    </location>
</feature>
<dbReference type="GO" id="GO:0003700">
    <property type="term" value="F:DNA-binding transcription factor activity"/>
    <property type="evidence" value="ECO:0007669"/>
    <property type="project" value="InterPro"/>
</dbReference>
<keyword evidence="6" id="KW-1185">Reference proteome</keyword>
<organism evidence="5 6">
    <name type="scientific">Mycolicibacterium hippocampi</name>
    <dbReference type="NCBI Taxonomy" id="659824"/>
    <lineage>
        <taxon>Bacteria</taxon>
        <taxon>Bacillati</taxon>
        <taxon>Actinomycetota</taxon>
        <taxon>Actinomycetes</taxon>
        <taxon>Mycobacteriales</taxon>
        <taxon>Mycobacteriaceae</taxon>
        <taxon>Mycolicibacterium</taxon>
    </lineage>
</organism>
<keyword evidence="3" id="KW-0804">Transcription</keyword>
<evidence type="ECO:0000313" key="6">
    <source>
        <dbReference type="Proteomes" id="UP000465304"/>
    </source>
</evidence>
<dbReference type="NCBIfam" id="NF033788">
    <property type="entry name" value="HTH_metalloreg"/>
    <property type="match status" value="1"/>
</dbReference>